<reference evidence="11" key="1">
    <citation type="journal article" date="2020" name="Fungal Divers.">
        <title>Resolving the Mortierellaceae phylogeny through synthesis of multi-gene phylogenetics and phylogenomics.</title>
        <authorList>
            <person name="Vandepol N."/>
            <person name="Liber J."/>
            <person name="Desiro A."/>
            <person name="Na H."/>
            <person name="Kennedy M."/>
            <person name="Barry K."/>
            <person name="Grigoriev I.V."/>
            <person name="Miller A.N."/>
            <person name="O'Donnell K."/>
            <person name="Stajich J.E."/>
            <person name="Bonito G."/>
        </authorList>
    </citation>
    <scope>NUCLEOTIDE SEQUENCE</scope>
    <source>
        <strain evidence="11">REB-010B</strain>
    </source>
</reference>
<dbReference type="Pfam" id="PF08214">
    <property type="entry name" value="HAT_KAT11"/>
    <property type="match status" value="1"/>
</dbReference>
<feature type="compositionally biased region" description="Low complexity" evidence="10">
    <location>
        <begin position="34"/>
        <end position="50"/>
    </location>
</feature>
<evidence type="ECO:0000313" key="11">
    <source>
        <dbReference type="EMBL" id="KAG0328715.1"/>
    </source>
</evidence>
<evidence type="ECO:0000256" key="3">
    <source>
        <dbReference type="ARBA" id="ARBA00022679"/>
    </source>
</evidence>
<evidence type="ECO:0000256" key="10">
    <source>
        <dbReference type="SAM" id="MobiDB-lite"/>
    </source>
</evidence>
<dbReference type="InterPro" id="IPR016849">
    <property type="entry name" value="Rtt109"/>
</dbReference>
<feature type="region of interest" description="Disordered" evidence="10">
    <location>
        <begin position="100"/>
        <end position="146"/>
    </location>
</feature>
<gene>
    <name evidence="11" type="ORF">BGZ99_004797</name>
</gene>
<dbReference type="PROSITE" id="PS51728">
    <property type="entry name" value="RTT109_HAT"/>
    <property type="match status" value="1"/>
</dbReference>
<dbReference type="OrthoDB" id="3361892at2759"/>
<sequence length="760" mass="81620">MSVRLDSSDPVLRSIAQELIHAYDVQPLHDSHPRPSQSSSSGAGTDTSTQEPSGSIRGYEFQLESFLTRPRLCQKLFPPHVQKLRYKRITVQERLILLSVGPSSTTPQPTTAPPAGKDGDDKSATEVNPDRKIESTSDKTTPLGHSQEDVGTVLVAGLEVLEYTLIPLSREPDAKTGAHNPESSSPLVERIVYIAKVDTSGCWPLPGLEMAGRSLKSPARALVSGYLKAVRSNDLSGASPTHKVTLDGTAAGDVTGATPAVVAATQLSSLTLSPSDKIDVTLVDQQGQQHQLSRPDRRRRLLPQRTSLFIFARAQPQYLFAKSAKNRGKHVLDDRGLVRWWKNMVASVYDNHSSSVSSASSSSSSSSPRQTKLQAWWLIPGIETERQALNVVQSSLNSTSTLPPGTSASGFGWQYGYPDKGSKEMAHTLIPQFPDDPKSRMMKSPSCAGGFVNIHTFWELVAIGEESGAGKITGFFRVVEEDVEQEQEQEKEQEQEQEQEQAKDTESTSTSLTGVPTTIRAQSSPSAPVPAPSKTMDRAGSGNDYTGVINFLLSLDFSTAANARDSTKRWTDRLDSLLVRSADGVDDDKSAKHNRQPSWIQRRTVSVQMACTKQDQSPLQQDQEQPLSAATLEPRETTAAVHTLGAGLIKRKAPASDSLSSAVAAAAVPAVNVLSTGLIKRKVAPTPVVSLSPPVNVLSSSLIKRKSATTASQPPPMAPVPSAEPVSTLSSESPPSAPIPSTATVNVLGASFIKKRKVDS</sequence>
<evidence type="ECO:0000256" key="4">
    <source>
        <dbReference type="ARBA" id="ARBA00022763"/>
    </source>
</evidence>
<dbReference type="GO" id="GO:0032931">
    <property type="term" value="F:histone H3K56 acetyltransferase activity"/>
    <property type="evidence" value="ECO:0007669"/>
    <property type="project" value="TreeGrafter"/>
</dbReference>
<keyword evidence="8" id="KW-0539">Nucleus</keyword>
<dbReference type="InterPro" id="IPR051236">
    <property type="entry name" value="HAT_RTT109-like"/>
</dbReference>
<keyword evidence="6" id="KW-0805">Transcription regulation</keyword>
<feature type="compositionally biased region" description="Low complexity" evidence="10">
    <location>
        <begin position="102"/>
        <end position="115"/>
    </location>
</feature>
<dbReference type="PANTHER" id="PTHR31571:SF2">
    <property type="entry name" value="HISTONE ACETYLTRANSFERASE RTT109"/>
    <property type="match status" value="1"/>
</dbReference>
<dbReference type="SMART" id="SM01250">
    <property type="entry name" value="KAT11"/>
    <property type="match status" value="1"/>
</dbReference>
<comment type="caution">
    <text evidence="11">The sequence shown here is derived from an EMBL/GenBank/DDBJ whole genome shotgun (WGS) entry which is preliminary data.</text>
</comment>
<keyword evidence="4" id="KW-0227">DNA damage</keyword>
<feature type="region of interest" description="Disordered" evidence="10">
    <location>
        <begin position="483"/>
        <end position="541"/>
    </location>
</feature>
<comment type="subcellular location">
    <subcellularLocation>
        <location evidence="1">Nucleus</location>
    </subcellularLocation>
</comment>
<feature type="compositionally biased region" description="Basic and acidic residues" evidence="10">
    <location>
        <begin position="488"/>
        <end position="506"/>
    </location>
</feature>
<evidence type="ECO:0000256" key="8">
    <source>
        <dbReference type="ARBA" id="ARBA00023242"/>
    </source>
</evidence>
<dbReference type="AlphaFoldDB" id="A0A9P6RWZ2"/>
<evidence type="ECO:0000313" key="12">
    <source>
        <dbReference type="Proteomes" id="UP000738325"/>
    </source>
</evidence>
<feature type="region of interest" description="Disordered" evidence="10">
    <location>
        <begin position="23"/>
        <end position="57"/>
    </location>
</feature>
<evidence type="ECO:0000256" key="5">
    <source>
        <dbReference type="ARBA" id="ARBA00022990"/>
    </source>
</evidence>
<dbReference type="GO" id="GO:0006974">
    <property type="term" value="P:DNA damage response"/>
    <property type="evidence" value="ECO:0007669"/>
    <property type="project" value="UniProtKB-KW"/>
</dbReference>
<proteinExistence type="predicted"/>
<dbReference type="GO" id="GO:0006355">
    <property type="term" value="P:regulation of DNA-templated transcription"/>
    <property type="evidence" value="ECO:0007669"/>
    <property type="project" value="InterPro"/>
</dbReference>
<evidence type="ECO:0000256" key="9">
    <source>
        <dbReference type="ARBA" id="ARBA00048940"/>
    </source>
</evidence>
<feature type="compositionally biased region" description="Polar residues" evidence="10">
    <location>
        <begin position="507"/>
        <end position="522"/>
    </location>
</feature>
<protein>
    <recommendedName>
        <fullName evidence="2">histone acetyltransferase</fullName>
        <ecNumber evidence="2">2.3.1.48</ecNumber>
    </recommendedName>
</protein>
<dbReference type="PANTHER" id="PTHR31571">
    <property type="entry name" value="ALTERED INHERITANCE OF MITOCHONDRIA PROTEIN 6"/>
    <property type="match status" value="1"/>
</dbReference>
<organism evidence="11 12">
    <name type="scientific">Dissophora globulifera</name>
    <dbReference type="NCBI Taxonomy" id="979702"/>
    <lineage>
        <taxon>Eukaryota</taxon>
        <taxon>Fungi</taxon>
        <taxon>Fungi incertae sedis</taxon>
        <taxon>Mucoromycota</taxon>
        <taxon>Mortierellomycotina</taxon>
        <taxon>Mortierellomycetes</taxon>
        <taxon>Mortierellales</taxon>
        <taxon>Mortierellaceae</taxon>
        <taxon>Dissophora</taxon>
    </lineage>
</organism>
<keyword evidence="7" id="KW-0804">Transcription</keyword>
<feature type="compositionally biased region" description="Low complexity" evidence="10">
    <location>
        <begin position="720"/>
        <end position="734"/>
    </location>
</feature>
<accession>A0A9P6RWZ2</accession>
<evidence type="ECO:0000256" key="7">
    <source>
        <dbReference type="ARBA" id="ARBA00023163"/>
    </source>
</evidence>
<keyword evidence="3" id="KW-0808">Transferase</keyword>
<evidence type="ECO:0000256" key="1">
    <source>
        <dbReference type="ARBA" id="ARBA00004123"/>
    </source>
</evidence>
<dbReference type="EMBL" id="JAAAIP010000030">
    <property type="protein sequence ID" value="KAG0328715.1"/>
    <property type="molecule type" value="Genomic_DNA"/>
</dbReference>
<dbReference type="InterPro" id="IPR013178">
    <property type="entry name" value="Histone_AcTrfase_Rtt109/CBP"/>
</dbReference>
<keyword evidence="5" id="KW-0007">Acetylation</keyword>
<name>A0A9P6RWZ2_9FUNG</name>
<comment type="catalytic activity">
    <reaction evidence="9">
        <text>L-lysyl-[histone] + acetyl-CoA = N(6)-acetyl-L-lysyl-[histone] + CoA + H(+)</text>
        <dbReference type="Rhea" id="RHEA:21992"/>
        <dbReference type="Rhea" id="RHEA-COMP:9845"/>
        <dbReference type="Rhea" id="RHEA-COMP:11338"/>
        <dbReference type="ChEBI" id="CHEBI:15378"/>
        <dbReference type="ChEBI" id="CHEBI:29969"/>
        <dbReference type="ChEBI" id="CHEBI:57287"/>
        <dbReference type="ChEBI" id="CHEBI:57288"/>
        <dbReference type="ChEBI" id="CHEBI:61930"/>
        <dbReference type="EC" id="2.3.1.48"/>
    </reaction>
    <physiologicalReaction direction="left-to-right" evidence="9">
        <dbReference type="Rhea" id="RHEA:21993"/>
    </physiologicalReaction>
</comment>
<dbReference type="GO" id="GO:0005634">
    <property type="term" value="C:nucleus"/>
    <property type="evidence" value="ECO:0007669"/>
    <property type="project" value="UniProtKB-SubCell"/>
</dbReference>
<evidence type="ECO:0000256" key="2">
    <source>
        <dbReference type="ARBA" id="ARBA00013184"/>
    </source>
</evidence>
<feature type="compositionally biased region" description="Basic and acidic residues" evidence="10">
    <location>
        <begin position="117"/>
        <end position="137"/>
    </location>
</feature>
<evidence type="ECO:0000256" key="6">
    <source>
        <dbReference type="ARBA" id="ARBA00023015"/>
    </source>
</evidence>
<feature type="region of interest" description="Disordered" evidence="10">
    <location>
        <begin position="705"/>
        <end position="741"/>
    </location>
</feature>
<dbReference type="Proteomes" id="UP000738325">
    <property type="component" value="Unassembled WGS sequence"/>
</dbReference>
<dbReference type="EC" id="2.3.1.48" evidence="2"/>
<keyword evidence="12" id="KW-1185">Reference proteome</keyword>